<dbReference type="EMBL" id="JADMLG010000003">
    <property type="protein sequence ID" value="MBH0776501.1"/>
    <property type="molecule type" value="Genomic_DNA"/>
</dbReference>
<feature type="chain" id="PRO_5038106516" description="Ig-like domain repeat protein" evidence="1">
    <location>
        <begin position="32"/>
        <end position="139"/>
    </location>
</feature>
<proteinExistence type="predicted"/>
<feature type="signal peptide" evidence="1">
    <location>
        <begin position="1"/>
        <end position="31"/>
    </location>
</feature>
<sequence length="139" mass="14171">MTIRSTTPMRRARRCGAVAFAVAVCAGLAMAQPPSAGATVTRVGVYYDTNYGPLTNFGTACTYTVEARLSSAVGPVSMYDNGILFATVQPTGGVAIAQWSPATRGTHTISAAQSTDSATAGVDVFVGAGIPIGYSCLVI</sequence>
<evidence type="ECO:0008006" key="4">
    <source>
        <dbReference type="Google" id="ProtNLM"/>
    </source>
</evidence>
<gene>
    <name evidence="2" type="ORF">IT779_09410</name>
</gene>
<reference evidence="2" key="1">
    <citation type="submission" date="2020-11" db="EMBL/GenBank/DDBJ databases">
        <title>Nocardia NEAU-351.nov., a novel actinomycete isolated from the cow dung.</title>
        <authorList>
            <person name="Zhang X."/>
        </authorList>
    </citation>
    <scope>NUCLEOTIDE SEQUENCE</scope>
    <source>
        <strain evidence="2">NEAU-351</strain>
    </source>
</reference>
<protein>
    <recommendedName>
        <fullName evidence="4">Ig-like domain repeat protein</fullName>
    </recommendedName>
</protein>
<organism evidence="2 3">
    <name type="scientific">Nocardia bovistercoris</name>
    <dbReference type="NCBI Taxonomy" id="2785916"/>
    <lineage>
        <taxon>Bacteria</taxon>
        <taxon>Bacillati</taxon>
        <taxon>Actinomycetota</taxon>
        <taxon>Actinomycetes</taxon>
        <taxon>Mycobacteriales</taxon>
        <taxon>Nocardiaceae</taxon>
        <taxon>Nocardia</taxon>
    </lineage>
</organism>
<evidence type="ECO:0000256" key="1">
    <source>
        <dbReference type="SAM" id="SignalP"/>
    </source>
</evidence>
<keyword evidence="3" id="KW-1185">Reference proteome</keyword>
<accession>A0A931I8Y6</accession>
<evidence type="ECO:0000313" key="3">
    <source>
        <dbReference type="Proteomes" id="UP000655751"/>
    </source>
</evidence>
<dbReference type="AlphaFoldDB" id="A0A931I8Y6"/>
<evidence type="ECO:0000313" key="2">
    <source>
        <dbReference type="EMBL" id="MBH0776501.1"/>
    </source>
</evidence>
<comment type="caution">
    <text evidence="2">The sequence shown here is derived from an EMBL/GenBank/DDBJ whole genome shotgun (WGS) entry which is preliminary data.</text>
</comment>
<dbReference type="RefSeq" id="WP_196148837.1">
    <property type="nucleotide sequence ID" value="NZ_JADMLG010000003.1"/>
</dbReference>
<keyword evidence="1" id="KW-0732">Signal</keyword>
<name>A0A931I8Y6_9NOCA</name>
<dbReference type="Proteomes" id="UP000655751">
    <property type="component" value="Unassembled WGS sequence"/>
</dbReference>